<evidence type="ECO:0000313" key="1">
    <source>
        <dbReference type="EMBL" id="UNY48783.1"/>
    </source>
</evidence>
<accession>A0AAE9GBP9</accession>
<keyword evidence="2" id="KW-1185">Reference proteome</keyword>
<gene>
    <name evidence="1" type="ORF">fado_68</name>
</gene>
<name>A0AAE9GBP9_9CAUD</name>
<organism evidence="1 2">
    <name type="scientific">Bacillus phage FADO</name>
    <dbReference type="NCBI Taxonomy" id="2917160"/>
    <lineage>
        <taxon>Viruses</taxon>
        <taxon>Duplodnaviria</taxon>
        <taxon>Heunggongvirae</taxon>
        <taxon>Uroviricota</taxon>
        <taxon>Caudoviricetes</taxon>
        <taxon>Heleneionescovirinae</taxon>
        <taxon>Zhangjivirus</taxon>
        <taxon>Zhangjivirus fado</taxon>
    </lineage>
</organism>
<evidence type="ECO:0000313" key="2">
    <source>
        <dbReference type="Proteomes" id="UP000831021"/>
    </source>
</evidence>
<reference evidence="1 2" key="1">
    <citation type="submission" date="2022-01" db="EMBL/GenBank/DDBJ databases">
        <authorList>
            <person name="Stokar-Avihail A."/>
        </authorList>
    </citation>
    <scope>NUCLEOTIDE SEQUENCE [LARGE SCALE GENOMIC DNA]</scope>
</reference>
<proteinExistence type="predicted"/>
<protein>
    <submittedName>
        <fullName evidence="1">Uncharacterized protein</fullName>
    </submittedName>
</protein>
<sequence length="67" mass="8162">MSSVAREMIEDHERMARRIQNFMWEGRPFKSKKIEHTVEEFEDFLEGLRKDCWDSYDTGACEMGWRE</sequence>
<dbReference type="Proteomes" id="UP000831021">
    <property type="component" value="Segment"/>
</dbReference>
<dbReference type="EMBL" id="OM236516">
    <property type="protein sequence ID" value="UNY48783.1"/>
    <property type="molecule type" value="Genomic_DNA"/>
</dbReference>